<proteinExistence type="predicted"/>
<dbReference type="EnsemblPlants" id="PGSC0003DMT400011550">
    <property type="protein sequence ID" value="PGSC0003DMT400011550"/>
    <property type="gene ID" value="PGSC0003DMG401004545"/>
</dbReference>
<protein>
    <submittedName>
        <fullName evidence="1">Uncharacterized protein</fullName>
    </submittedName>
</protein>
<name>M0ZZQ7_SOLTU</name>
<dbReference type="AlphaFoldDB" id="M0ZZQ7"/>
<keyword evidence="2" id="KW-1185">Reference proteome</keyword>
<evidence type="ECO:0000313" key="1">
    <source>
        <dbReference type="EnsemblPlants" id="PGSC0003DMT400011550"/>
    </source>
</evidence>
<dbReference type="EnsemblPlants" id="PGSC0003DMT400011551">
    <property type="protein sequence ID" value="PGSC0003DMT400011551"/>
    <property type="gene ID" value="PGSC0003DMG401004545"/>
</dbReference>
<dbReference type="Gramene" id="PGSC0003DMT400011550">
    <property type="protein sequence ID" value="PGSC0003DMT400011550"/>
    <property type="gene ID" value="PGSC0003DMG401004545"/>
</dbReference>
<dbReference type="Gramene" id="PGSC0003DMT400011551">
    <property type="protein sequence ID" value="PGSC0003DMT400011551"/>
    <property type="gene ID" value="PGSC0003DMG401004545"/>
</dbReference>
<evidence type="ECO:0000313" key="2">
    <source>
        <dbReference type="Proteomes" id="UP000011115"/>
    </source>
</evidence>
<accession>M0ZZQ7</accession>
<reference evidence="1" key="2">
    <citation type="submission" date="2015-06" db="UniProtKB">
        <authorList>
            <consortium name="EnsemblPlants"/>
        </authorList>
    </citation>
    <scope>IDENTIFICATION</scope>
    <source>
        <strain evidence="1">DM1-3 516 R44</strain>
    </source>
</reference>
<dbReference type="EnsemblPlants" id="PGSC0003DMT400011549">
    <property type="protein sequence ID" value="PGSC0003DMT400011549"/>
    <property type="gene ID" value="PGSC0003DMG401004545"/>
</dbReference>
<reference evidence="2" key="1">
    <citation type="journal article" date="2011" name="Nature">
        <title>Genome sequence and analysis of the tuber crop potato.</title>
        <authorList>
            <consortium name="The Potato Genome Sequencing Consortium"/>
        </authorList>
    </citation>
    <scope>NUCLEOTIDE SEQUENCE [LARGE SCALE GENOMIC DNA]</scope>
    <source>
        <strain evidence="2">cv. DM1-3 516 R44</strain>
    </source>
</reference>
<dbReference type="ExpressionAtlas" id="M0ZZQ7">
    <property type="expression patterns" value="baseline"/>
</dbReference>
<dbReference type="Proteomes" id="UP000011115">
    <property type="component" value="Unassembled WGS sequence"/>
</dbReference>
<sequence length="97" mass="11103">MARAFSFHFTHIASVSELNFPLYQITLSEAFLIQDCPGERNNLGRNFCFPYELPRPVVKHGIARAHFLVAQLNREDATCLIAAFKSVCYRWTQVALL</sequence>
<organism evidence="1 2">
    <name type="scientific">Solanum tuberosum</name>
    <name type="common">Potato</name>
    <dbReference type="NCBI Taxonomy" id="4113"/>
    <lineage>
        <taxon>Eukaryota</taxon>
        <taxon>Viridiplantae</taxon>
        <taxon>Streptophyta</taxon>
        <taxon>Embryophyta</taxon>
        <taxon>Tracheophyta</taxon>
        <taxon>Spermatophyta</taxon>
        <taxon>Magnoliopsida</taxon>
        <taxon>eudicotyledons</taxon>
        <taxon>Gunneridae</taxon>
        <taxon>Pentapetalae</taxon>
        <taxon>asterids</taxon>
        <taxon>lamiids</taxon>
        <taxon>Solanales</taxon>
        <taxon>Solanaceae</taxon>
        <taxon>Solanoideae</taxon>
        <taxon>Solaneae</taxon>
        <taxon>Solanum</taxon>
    </lineage>
</organism>
<dbReference type="HOGENOM" id="CLU_2350738_0_0_1"/>
<dbReference type="Gramene" id="PGSC0003DMT400011549">
    <property type="protein sequence ID" value="PGSC0003DMT400011549"/>
    <property type="gene ID" value="PGSC0003DMG401004545"/>
</dbReference>